<dbReference type="InterPro" id="IPR039421">
    <property type="entry name" value="Type_1_exporter"/>
</dbReference>
<dbReference type="EC" id="3.6.3.44" evidence="11"/>
<dbReference type="GO" id="GO:0016887">
    <property type="term" value="F:ATP hydrolysis activity"/>
    <property type="evidence" value="ECO:0007669"/>
    <property type="project" value="InterPro"/>
</dbReference>
<keyword evidence="3 8" id="KW-0812">Transmembrane</keyword>
<feature type="domain" description="ABC transporter" evidence="9">
    <location>
        <begin position="385"/>
        <end position="628"/>
    </location>
</feature>
<dbReference type="AlphaFoldDB" id="A0A3R7LCJ1"/>
<dbReference type="Gene3D" id="1.20.1560.10">
    <property type="entry name" value="ABC transporter type 1, transmembrane domain"/>
    <property type="match status" value="1"/>
</dbReference>
<dbReference type="OrthoDB" id="6500128at2759"/>
<dbReference type="PANTHER" id="PTHR43394">
    <property type="entry name" value="ATP-DEPENDENT PERMEASE MDL1, MITOCHONDRIAL"/>
    <property type="match status" value="1"/>
</dbReference>
<dbReference type="SMART" id="SM00382">
    <property type="entry name" value="AAA"/>
    <property type="match status" value="2"/>
</dbReference>
<evidence type="ECO:0000256" key="7">
    <source>
        <dbReference type="ARBA" id="ARBA00023136"/>
    </source>
</evidence>
<sequence>MTRRKEPDGVIDASTPHYSCFESNGGKSSGNIVPVFSNEEVHESFERKKVSVLEVFRYASRLDVALMIVGSVAAVGVGASLPAFSFVFGHMVNDLLSPTDPESTTAKTAVIMVYVGLGVVLLTFLSVACWMVAALRQVARVRLEYLKSVLRQDIGWHDGHSPGSLTARVTGDMHVLQNGINDKLGQGITNLSMGVLGFVFGFALAWELALVLLGMMPVIALMGAIIGNVMAKMSNSTREHFAAAGSIATEVMENVRTVQNFGREDYEVGRFEAAVLSAQRAGVKKELLNSTASGMAMAVIFVTYTIAFFFASYLIQWGRRDVGDVVACFLAVLMGSFGIGFVSPSLTAFAESRAAAYHVFQTIQRTPVIDVDAVGEPVRGFSETIEFRHVRFAYPTRRDMKLFEDLSLVIERGRRVAFSGASGCGKSSIIALIQRFYDPIDGDIFVDGTDMRKLSLRQWRDQIGVVSQEPNLFAGTMMENVRVGKPDATEEEVIEACKHANIHDTIMSLPDMYNTSVGAVGSQLSGGQKQRLAIARAIVRHPAILLLDEATSALDRKSELEVQAALDRLMEEGSMTIIVVAHRLATIRNVDRIYYFSYDGVKGSAIEEVGTFDELLAKGGKFAAMATSQGVGLQFSAGAQKLQALAEGEDRINTFLDDDELAKLDEEQPRTERQMVPFEELAKWEAKRAKVGVRRLISLTKGKTVHIAFAVLGSAITGGTAPANGVLFGKILAVLGGYSVDHDTPALRKGTNTYAPLFLVMAVVSFAGWMLQSLYGYAGEHLTTKLRVMLFSQILRQDMSFFDIPGRDAGTLSGMLSGDCEAVHQLWGPSIGLKAQTFCTIAVGVVIAFIYQWKLALVALACVPLVALGNLVQHQVALGLTQKNQGTASDTVVTEALSNIRTVTSFNIKDDRVAIFRELVRQEVPRDTKRSIWIALIYGISQFMFFGAYALCFWYGGKLISAGEATFERVIIASMAVLLGASGAGEAGSFAAKAAKASEAANRVFSVIDRVPDIDVYREGEKLTDEGCDITFRKVKFIYPARPKQLVLAAVDANFRKGTTNGLMGQTGCGKSTIIQILARFYDYRSGKVFINGKDLRELDVSAWRESISIVLQEPDLFSGTVRDNIRYSSPSATNEEVEEAARLAGIHDDILRWPQGYDTGVGYRGRALSGGQKQRVALARGFLRRAKLLLLDEATCALDNVTEERVQEGINEYQRRHGVTVISIAHRLTTIRHCDQIILLDSGRIHECGSHEYLMSLNGEYRTRWELYANVTT</sequence>
<feature type="transmembrane region" description="Helical" evidence="8">
    <location>
        <begin position="757"/>
        <end position="778"/>
    </location>
</feature>
<feature type="transmembrane region" description="Helical" evidence="8">
    <location>
        <begin position="322"/>
        <end position="343"/>
    </location>
</feature>
<dbReference type="FunFam" id="3.40.50.300:FF:000836">
    <property type="entry name" value="ABC transporter B family member 25"/>
    <property type="match status" value="2"/>
</dbReference>
<dbReference type="GO" id="GO:0005743">
    <property type="term" value="C:mitochondrial inner membrane"/>
    <property type="evidence" value="ECO:0007669"/>
    <property type="project" value="TreeGrafter"/>
</dbReference>
<evidence type="ECO:0000259" key="9">
    <source>
        <dbReference type="PROSITE" id="PS50893"/>
    </source>
</evidence>
<dbReference type="SUPFAM" id="SSF90123">
    <property type="entry name" value="ABC transporter transmembrane region"/>
    <property type="match status" value="2"/>
</dbReference>
<keyword evidence="7 8" id="KW-0472">Membrane</keyword>
<dbReference type="InterPro" id="IPR011527">
    <property type="entry name" value="ABC1_TM_dom"/>
</dbReference>
<feature type="domain" description="ABC transmembrane type-1" evidence="10">
    <location>
        <begin position="68"/>
        <end position="351"/>
    </location>
</feature>
<dbReference type="CDD" id="cd18578">
    <property type="entry name" value="ABC_6TM_Pgp_ABCB1_D2_like"/>
    <property type="match status" value="1"/>
</dbReference>
<dbReference type="SUPFAM" id="SSF52540">
    <property type="entry name" value="P-loop containing nucleoside triphosphate hydrolases"/>
    <property type="match status" value="2"/>
</dbReference>
<dbReference type="InterPro" id="IPR036640">
    <property type="entry name" value="ABC1_TM_sf"/>
</dbReference>
<dbReference type="PROSITE" id="PS50893">
    <property type="entry name" value="ABC_TRANSPORTER_2"/>
    <property type="match status" value="2"/>
</dbReference>
<keyword evidence="12" id="KW-1185">Reference proteome</keyword>
<proteinExistence type="predicted"/>
<evidence type="ECO:0000256" key="3">
    <source>
        <dbReference type="ARBA" id="ARBA00022692"/>
    </source>
</evidence>
<keyword evidence="2" id="KW-0813">Transport</keyword>
<feature type="transmembrane region" description="Helical" evidence="8">
    <location>
        <begin position="294"/>
        <end position="316"/>
    </location>
</feature>
<accession>A0A3R7LCJ1</accession>
<evidence type="ECO:0000256" key="5">
    <source>
        <dbReference type="ARBA" id="ARBA00022840"/>
    </source>
</evidence>
<feature type="transmembrane region" description="Helical" evidence="8">
    <location>
        <begin position="64"/>
        <end position="89"/>
    </location>
</feature>
<feature type="transmembrane region" description="Helical" evidence="8">
    <location>
        <begin position="212"/>
        <end position="231"/>
    </location>
</feature>
<dbReference type="Pfam" id="PF00005">
    <property type="entry name" value="ABC_tran"/>
    <property type="match status" value="2"/>
</dbReference>
<evidence type="ECO:0000256" key="4">
    <source>
        <dbReference type="ARBA" id="ARBA00022741"/>
    </source>
</evidence>
<evidence type="ECO:0000313" key="12">
    <source>
        <dbReference type="Proteomes" id="UP000284403"/>
    </source>
</evidence>
<keyword evidence="11" id="KW-0378">Hydrolase</keyword>
<dbReference type="GO" id="GO:0015421">
    <property type="term" value="F:ABC-type oligopeptide transporter activity"/>
    <property type="evidence" value="ECO:0007669"/>
    <property type="project" value="TreeGrafter"/>
</dbReference>
<evidence type="ECO:0000313" key="11">
    <source>
        <dbReference type="EMBL" id="RNF25640.1"/>
    </source>
</evidence>
<dbReference type="EMBL" id="MKKU01000079">
    <property type="protein sequence ID" value="RNF25640.1"/>
    <property type="molecule type" value="Genomic_DNA"/>
</dbReference>
<feature type="transmembrane region" description="Helical" evidence="8">
    <location>
        <begin position="187"/>
        <end position="206"/>
    </location>
</feature>
<evidence type="ECO:0000256" key="1">
    <source>
        <dbReference type="ARBA" id="ARBA00004141"/>
    </source>
</evidence>
<dbReference type="InterPro" id="IPR027417">
    <property type="entry name" value="P-loop_NTPase"/>
</dbReference>
<dbReference type="Proteomes" id="UP000284403">
    <property type="component" value="Unassembled WGS sequence"/>
</dbReference>
<keyword evidence="5 11" id="KW-0067">ATP-binding</keyword>
<keyword evidence="6 8" id="KW-1133">Transmembrane helix</keyword>
<dbReference type="InterPro" id="IPR003593">
    <property type="entry name" value="AAA+_ATPase"/>
</dbReference>
<comment type="caution">
    <text evidence="11">The sequence shown here is derived from an EMBL/GenBank/DDBJ whole genome shotgun (WGS) entry which is preliminary data.</text>
</comment>
<dbReference type="CDD" id="cd18577">
    <property type="entry name" value="ABC_6TM_Pgp_ABCB1_D1_like"/>
    <property type="match status" value="1"/>
</dbReference>
<dbReference type="CDD" id="cd03249">
    <property type="entry name" value="ABC_MTABC3_MDL1_MDL2"/>
    <property type="match status" value="1"/>
</dbReference>
<feature type="domain" description="ABC transporter" evidence="9">
    <location>
        <begin position="1030"/>
        <end position="1268"/>
    </location>
</feature>
<dbReference type="PROSITE" id="PS50929">
    <property type="entry name" value="ABC_TM1F"/>
    <property type="match status" value="2"/>
</dbReference>
<keyword evidence="4" id="KW-0547">Nucleotide-binding</keyword>
<reference evidence="11 12" key="1">
    <citation type="journal article" date="2018" name="BMC Genomics">
        <title>Genomic comparison of Trypanosoma conorhini and Trypanosoma rangeli to Trypanosoma cruzi strains of high and low virulence.</title>
        <authorList>
            <person name="Bradwell K.R."/>
            <person name="Koparde V.N."/>
            <person name="Matveyev A.V."/>
            <person name="Serrano M.G."/>
            <person name="Alves J.M."/>
            <person name="Parikh H."/>
            <person name="Huang B."/>
            <person name="Lee V."/>
            <person name="Espinosa-Alvarez O."/>
            <person name="Ortiz P.A."/>
            <person name="Costa-Martins A.G."/>
            <person name="Teixeira M.M."/>
            <person name="Buck G.A."/>
        </authorList>
    </citation>
    <scope>NUCLEOTIDE SEQUENCE [LARGE SCALE GENOMIC DNA]</scope>
    <source>
        <strain evidence="11 12">025E</strain>
    </source>
</reference>
<evidence type="ECO:0000256" key="8">
    <source>
        <dbReference type="SAM" id="Phobius"/>
    </source>
</evidence>
<feature type="transmembrane region" description="Helical" evidence="8">
    <location>
        <begin position="931"/>
        <end position="956"/>
    </location>
</feature>
<dbReference type="GO" id="GO:0005524">
    <property type="term" value="F:ATP binding"/>
    <property type="evidence" value="ECO:0007669"/>
    <property type="project" value="UniProtKB-KW"/>
</dbReference>
<name>A0A3R7LCJ1_9TRYP</name>
<evidence type="ECO:0000256" key="2">
    <source>
        <dbReference type="ARBA" id="ARBA00022448"/>
    </source>
</evidence>
<protein>
    <submittedName>
        <fullName evidence="11">ATP-binding cassette, sub-family B (MDR/TAP), member 1</fullName>
        <ecNumber evidence="11">3.6.1.3</ecNumber>
        <ecNumber evidence="11">3.6.3.44</ecNumber>
    </submittedName>
</protein>
<organism evidence="11 12">
    <name type="scientific">Trypanosoma conorhini</name>
    <dbReference type="NCBI Taxonomy" id="83891"/>
    <lineage>
        <taxon>Eukaryota</taxon>
        <taxon>Discoba</taxon>
        <taxon>Euglenozoa</taxon>
        <taxon>Kinetoplastea</taxon>
        <taxon>Metakinetoplastina</taxon>
        <taxon>Trypanosomatida</taxon>
        <taxon>Trypanosomatidae</taxon>
        <taxon>Trypanosoma</taxon>
    </lineage>
</organism>
<dbReference type="GeneID" id="40315811"/>
<dbReference type="PROSITE" id="PS00211">
    <property type="entry name" value="ABC_TRANSPORTER_1"/>
    <property type="match status" value="2"/>
</dbReference>
<dbReference type="InterPro" id="IPR017871">
    <property type="entry name" value="ABC_transporter-like_CS"/>
</dbReference>
<dbReference type="Pfam" id="PF00664">
    <property type="entry name" value="ABC_membrane"/>
    <property type="match status" value="2"/>
</dbReference>
<dbReference type="GO" id="GO:0090374">
    <property type="term" value="P:oligopeptide export from mitochondrion"/>
    <property type="evidence" value="ECO:0007669"/>
    <property type="project" value="TreeGrafter"/>
</dbReference>
<evidence type="ECO:0000256" key="6">
    <source>
        <dbReference type="ARBA" id="ARBA00022989"/>
    </source>
</evidence>
<dbReference type="InterPro" id="IPR003439">
    <property type="entry name" value="ABC_transporter-like_ATP-bd"/>
</dbReference>
<dbReference type="PANTHER" id="PTHR43394:SF1">
    <property type="entry name" value="ATP-BINDING CASSETTE SUB-FAMILY B MEMBER 10, MITOCHONDRIAL"/>
    <property type="match status" value="1"/>
</dbReference>
<dbReference type="RefSeq" id="XP_029230846.1">
    <property type="nucleotide sequence ID" value="XM_029369129.1"/>
</dbReference>
<evidence type="ECO:0000259" key="10">
    <source>
        <dbReference type="PROSITE" id="PS50929"/>
    </source>
</evidence>
<dbReference type="EC" id="3.6.1.3" evidence="11"/>
<gene>
    <name evidence="11" type="ORF">Tco025E_02200</name>
</gene>
<feature type="domain" description="ABC transmembrane type-1" evidence="10">
    <location>
        <begin position="708"/>
        <end position="996"/>
    </location>
</feature>
<comment type="subcellular location">
    <subcellularLocation>
        <location evidence="1">Membrane</location>
        <topology evidence="1">Multi-pass membrane protein</topology>
    </subcellularLocation>
</comment>
<dbReference type="Gene3D" id="3.40.50.300">
    <property type="entry name" value="P-loop containing nucleotide triphosphate hydrolases"/>
    <property type="match status" value="2"/>
</dbReference>
<feature type="transmembrane region" description="Helical" evidence="8">
    <location>
        <begin position="109"/>
        <end position="133"/>
    </location>
</feature>